<organism evidence="9 10">
    <name type="scientific">BD1-7 clade bacterium</name>
    <dbReference type="NCBI Taxonomy" id="2029982"/>
    <lineage>
        <taxon>Bacteria</taxon>
        <taxon>Pseudomonadati</taxon>
        <taxon>Pseudomonadota</taxon>
        <taxon>Gammaproteobacteria</taxon>
        <taxon>Cellvibrionales</taxon>
        <taxon>Spongiibacteraceae</taxon>
        <taxon>BD1-7 clade</taxon>
    </lineage>
</organism>
<dbReference type="GO" id="GO:0050479">
    <property type="term" value="F:glyceryl-ether monooxygenase activity"/>
    <property type="evidence" value="ECO:0007669"/>
    <property type="project" value="TreeGrafter"/>
</dbReference>
<evidence type="ECO:0000256" key="5">
    <source>
        <dbReference type="ARBA" id="ARBA00023098"/>
    </source>
</evidence>
<evidence type="ECO:0000256" key="7">
    <source>
        <dbReference type="SAM" id="Phobius"/>
    </source>
</evidence>
<protein>
    <recommendedName>
        <fullName evidence="8">Fatty acid hydroxylase domain-containing protein</fullName>
    </recommendedName>
</protein>
<evidence type="ECO:0000313" key="10">
    <source>
        <dbReference type="Proteomes" id="UP000434580"/>
    </source>
</evidence>
<feature type="transmembrane region" description="Helical" evidence="7">
    <location>
        <begin position="150"/>
        <end position="173"/>
    </location>
</feature>
<name>A0A5S9PN57_9GAMM</name>
<evidence type="ECO:0000259" key="8">
    <source>
        <dbReference type="Pfam" id="PF04116"/>
    </source>
</evidence>
<dbReference type="PANTHER" id="PTHR21624:SF1">
    <property type="entry name" value="ALKYLGLYCEROL MONOOXYGENASE"/>
    <property type="match status" value="1"/>
</dbReference>
<comment type="subcellular location">
    <subcellularLocation>
        <location evidence="1">Endomembrane system</location>
        <topology evidence="1">Multi-pass membrane protein</topology>
    </subcellularLocation>
</comment>
<accession>A0A5S9PN57</accession>
<keyword evidence="5" id="KW-0443">Lipid metabolism</keyword>
<evidence type="ECO:0000256" key="4">
    <source>
        <dbReference type="ARBA" id="ARBA00023002"/>
    </source>
</evidence>
<dbReference type="AlphaFoldDB" id="A0A5S9PN57"/>
<proteinExistence type="predicted"/>
<dbReference type="GO" id="GO:0016020">
    <property type="term" value="C:membrane"/>
    <property type="evidence" value="ECO:0007669"/>
    <property type="project" value="GOC"/>
</dbReference>
<dbReference type="GO" id="GO:0005506">
    <property type="term" value="F:iron ion binding"/>
    <property type="evidence" value="ECO:0007669"/>
    <property type="project" value="InterPro"/>
</dbReference>
<keyword evidence="2 7" id="KW-0812">Transmembrane</keyword>
<dbReference type="Proteomes" id="UP000434580">
    <property type="component" value="Unassembled WGS sequence"/>
</dbReference>
<keyword evidence="6 7" id="KW-0472">Membrane</keyword>
<keyword evidence="3 7" id="KW-1133">Transmembrane helix</keyword>
<feature type="transmembrane region" description="Helical" evidence="7">
    <location>
        <begin position="93"/>
        <end position="110"/>
    </location>
</feature>
<evidence type="ECO:0000256" key="1">
    <source>
        <dbReference type="ARBA" id="ARBA00004127"/>
    </source>
</evidence>
<keyword evidence="4" id="KW-0560">Oxidoreductase</keyword>
<feature type="transmembrane region" description="Helical" evidence="7">
    <location>
        <begin position="12"/>
        <end position="29"/>
    </location>
</feature>
<evidence type="ECO:0000256" key="3">
    <source>
        <dbReference type="ARBA" id="ARBA00022989"/>
    </source>
</evidence>
<feature type="domain" description="Fatty acid hydroxylase" evidence="8">
    <location>
        <begin position="97"/>
        <end position="233"/>
    </location>
</feature>
<sequence length="276" mass="31978">MGYIHEVLLGQVAGMTLFTYAVAGIFLVLEQCFPSARYPSQLQAPKMRRKRWGKNAGCFLIFIVPFMPLFEAIPTLVFTYLAPFRVSPYADNVFYMVFGVLALDFSVYVSHRLSHQIPAMWSYHRVHHMDEFLDTTSAFRFHVLETAQTILFRVGVIVLLGLNTNTVLIYLYLNAVVLIYQHTNIKTPDRLEYWISKFFVTPSIHWVHHNATLPETNTNYCILFSFWDVMLGTRSSTHRNDKTVIGLDVHPDQSLWRLVAFPMILHKKTSTSEQKH</sequence>
<dbReference type="EMBL" id="CACSII010000012">
    <property type="protein sequence ID" value="CAA0105868.1"/>
    <property type="molecule type" value="Genomic_DNA"/>
</dbReference>
<evidence type="ECO:0000256" key="6">
    <source>
        <dbReference type="ARBA" id="ARBA00023136"/>
    </source>
</evidence>
<dbReference type="PANTHER" id="PTHR21624">
    <property type="entry name" value="STEROL DESATURASE-RELATED PROTEIN"/>
    <property type="match status" value="1"/>
</dbReference>
<reference evidence="9 10" key="1">
    <citation type="submission" date="2019-11" db="EMBL/GenBank/DDBJ databases">
        <authorList>
            <person name="Holert J."/>
        </authorList>
    </citation>
    <scope>NUCLEOTIDE SEQUENCE [LARGE SCALE GENOMIC DNA]</scope>
    <source>
        <strain evidence="9">BC5_2</strain>
    </source>
</reference>
<dbReference type="GO" id="GO:0012505">
    <property type="term" value="C:endomembrane system"/>
    <property type="evidence" value="ECO:0007669"/>
    <property type="project" value="UniProtKB-SubCell"/>
</dbReference>
<feature type="transmembrane region" description="Helical" evidence="7">
    <location>
        <begin position="56"/>
        <end position="81"/>
    </location>
</feature>
<dbReference type="GO" id="GO:0008610">
    <property type="term" value="P:lipid biosynthetic process"/>
    <property type="evidence" value="ECO:0007669"/>
    <property type="project" value="InterPro"/>
</dbReference>
<gene>
    <name evidence="9" type="ORF">DPBNPPHM_01216</name>
</gene>
<dbReference type="InterPro" id="IPR006694">
    <property type="entry name" value="Fatty_acid_hydroxylase"/>
</dbReference>
<dbReference type="Pfam" id="PF04116">
    <property type="entry name" value="FA_hydroxylase"/>
    <property type="match status" value="1"/>
</dbReference>
<evidence type="ECO:0000256" key="2">
    <source>
        <dbReference type="ARBA" id="ARBA00022692"/>
    </source>
</evidence>
<evidence type="ECO:0000313" key="9">
    <source>
        <dbReference type="EMBL" id="CAA0105868.1"/>
    </source>
</evidence>
<dbReference type="InterPro" id="IPR051689">
    <property type="entry name" value="Sterol_desaturase/TMEM195"/>
</dbReference>
<dbReference type="GO" id="GO:0006643">
    <property type="term" value="P:membrane lipid metabolic process"/>
    <property type="evidence" value="ECO:0007669"/>
    <property type="project" value="TreeGrafter"/>
</dbReference>